<feature type="transmembrane region" description="Helical" evidence="7">
    <location>
        <begin position="94"/>
        <end position="112"/>
    </location>
</feature>
<evidence type="ECO:0000256" key="7">
    <source>
        <dbReference type="SAM" id="Phobius"/>
    </source>
</evidence>
<feature type="transmembrane region" description="Helical" evidence="7">
    <location>
        <begin position="62"/>
        <end position="82"/>
    </location>
</feature>
<dbReference type="EMBL" id="JBHDLJ010000003">
    <property type="protein sequence ID" value="MFB0833857.1"/>
    <property type="molecule type" value="Genomic_DNA"/>
</dbReference>
<dbReference type="SUPFAM" id="SSF103473">
    <property type="entry name" value="MFS general substrate transporter"/>
    <property type="match status" value="1"/>
</dbReference>
<evidence type="ECO:0000256" key="1">
    <source>
        <dbReference type="ARBA" id="ARBA00004651"/>
    </source>
</evidence>
<keyword evidence="4 7" id="KW-0812">Transmembrane</keyword>
<dbReference type="InterPro" id="IPR050171">
    <property type="entry name" value="MFS_Transporters"/>
</dbReference>
<gene>
    <name evidence="9" type="ORF">ACETWP_04585</name>
</gene>
<evidence type="ECO:0000256" key="6">
    <source>
        <dbReference type="ARBA" id="ARBA00023136"/>
    </source>
</evidence>
<reference evidence="9 10" key="1">
    <citation type="submission" date="2024-09" db="EMBL/GenBank/DDBJ databases">
        <authorList>
            <person name="Salinas-Garcia M.A."/>
            <person name="Prieme A."/>
        </authorList>
    </citation>
    <scope>NUCLEOTIDE SEQUENCE [LARGE SCALE GENOMIC DNA]</scope>
    <source>
        <strain evidence="9 10">DSM 21081</strain>
    </source>
</reference>
<evidence type="ECO:0000313" key="9">
    <source>
        <dbReference type="EMBL" id="MFB0833857.1"/>
    </source>
</evidence>
<dbReference type="InterPro" id="IPR011701">
    <property type="entry name" value="MFS"/>
</dbReference>
<feature type="transmembrane region" description="Helical" evidence="7">
    <location>
        <begin position="182"/>
        <end position="201"/>
    </location>
</feature>
<evidence type="ECO:0000313" key="10">
    <source>
        <dbReference type="Proteomes" id="UP001575652"/>
    </source>
</evidence>
<evidence type="ECO:0000256" key="3">
    <source>
        <dbReference type="ARBA" id="ARBA00022475"/>
    </source>
</evidence>
<keyword evidence="2" id="KW-0813">Transport</keyword>
<sequence>MTVINELRMRAAADPAGRSGWDASVRTRLVLTGTVMALLLVGANLATPLYPLLQERLQLGPFAVTLAFSSYVLALIAGLVLYGHWSDHIGRRAALVLAVCVGLAGGLVFAFAPSLPVLIAGRALQGAAVALATGASSAALRELLPMHPEWAGRFTLLASAGGVAAGPVAGGLLSSLPSPTTTPFLVHAVLLAAALIPLWLLRARPALFPAPGRQAQRALRPRRLALSAEARPQFWTAAVVGFLSFSLFGFGLSLAPTYFAQLFGVESRVLTGALAALTLAASALSQLFGRAHRRLLPAALALMAAGVALIAVAGELRSLPLLVGASILAGLAQGAAFRSAFNDVAASVPAAQHAQVVSTVYVVTYLGSAVPVLGLGLLASGVGLPAAVTWFAAACAAGCLAVAVAVVARRGRRGGRRGARWGRGYAA</sequence>
<evidence type="ECO:0000256" key="5">
    <source>
        <dbReference type="ARBA" id="ARBA00022989"/>
    </source>
</evidence>
<proteinExistence type="predicted"/>
<dbReference type="RefSeq" id="WP_373971035.1">
    <property type="nucleotide sequence ID" value="NZ_JBHDLJ010000003.1"/>
</dbReference>
<dbReference type="InterPro" id="IPR020846">
    <property type="entry name" value="MFS_dom"/>
</dbReference>
<dbReference type="PROSITE" id="PS50850">
    <property type="entry name" value="MFS"/>
    <property type="match status" value="1"/>
</dbReference>
<keyword evidence="6 7" id="KW-0472">Membrane</keyword>
<keyword evidence="3" id="KW-1003">Cell membrane</keyword>
<feature type="transmembrane region" description="Helical" evidence="7">
    <location>
        <begin position="267"/>
        <end position="288"/>
    </location>
</feature>
<keyword evidence="5 7" id="KW-1133">Transmembrane helix</keyword>
<dbReference type="Pfam" id="PF07690">
    <property type="entry name" value="MFS_1"/>
    <property type="match status" value="1"/>
</dbReference>
<dbReference type="Proteomes" id="UP001575652">
    <property type="component" value="Unassembled WGS sequence"/>
</dbReference>
<evidence type="ECO:0000256" key="4">
    <source>
        <dbReference type="ARBA" id="ARBA00022692"/>
    </source>
</evidence>
<name>A0ABV4UNN6_9MICC</name>
<feature type="domain" description="Major facilitator superfamily (MFS) profile" evidence="8">
    <location>
        <begin position="26"/>
        <end position="410"/>
    </location>
</feature>
<comment type="subcellular location">
    <subcellularLocation>
        <location evidence="1">Cell membrane</location>
        <topology evidence="1">Multi-pass membrane protein</topology>
    </subcellularLocation>
</comment>
<protein>
    <submittedName>
        <fullName evidence="9">MFS transporter</fullName>
    </submittedName>
</protein>
<feature type="transmembrane region" description="Helical" evidence="7">
    <location>
        <begin position="156"/>
        <end position="176"/>
    </location>
</feature>
<feature type="transmembrane region" description="Helical" evidence="7">
    <location>
        <begin position="234"/>
        <end position="255"/>
    </location>
</feature>
<dbReference type="PANTHER" id="PTHR23517">
    <property type="entry name" value="RESISTANCE PROTEIN MDTM, PUTATIVE-RELATED-RELATED"/>
    <property type="match status" value="1"/>
</dbReference>
<feature type="transmembrane region" description="Helical" evidence="7">
    <location>
        <begin position="29"/>
        <end position="50"/>
    </location>
</feature>
<dbReference type="PANTHER" id="PTHR23517:SF13">
    <property type="entry name" value="MAJOR FACILITATOR SUPERFAMILY MFS_1"/>
    <property type="match status" value="1"/>
</dbReference>
<feature type="transmembrane region" description="Helical" evidence="7">
    <location>
        <begin position="362"/>
        <end position="382"/>
    </location>
</feature>
<evidence type="ECO:0000256" key="2">
    <source>
        <dbReference type="ARBA" id="ARBA00022448"/>
    </source>
</evidence>
<keyword evidence="10" id="KW-1185">Reference proteome</keyword>
<evidence type="ECO:0000259" key="8">
    <source>
        <dbReference type="PROSITE" id="PS50850"/>
    </source>
</evidence>
<feature type="transmembrane region" description="Helical" evidence="7">
    <location>
        <begin position="295"/>
        <end position="313"/>
    </location>
</feature>
<organism evidence="9 10">
    <name type="scientific">Arthrobacter halodurans</name>
    <dbReference type="NCBI Taxonomy" id="516699"/>
    <lineage>
        <taxon>Bacteria</taxon>
        <taxon>Bacillati</taxon>
        <taxon>Actinomycetota</taxon>
        <taxon>Actinomycetes</taxon>
        <taxon>Micrococcales</taxon>
        <taxon>Micrococcaceae</taxon>
        <taxon>Arthrobacter</taxon>
    </lineage>
</organism>
<comment type="caution">
    <text evidence="9">The sequence shown here is derived from an EMBL/GenBank/DDBJ whole genome shotgun (WGS) entry which is preliminary data.</text>
</comment>
<dbReference type="Gene3D" id="1.20.1250.20">
    <property type="entry name" value="MFS general substrate transporter like domains"/>
    <property type="match status" value="1"/>
</dbReference>
<dbReference type="InterPro" id="IPR036259">
    <property type="entry name" value="MFS_trans_sf"/>
</dbReference>
<feature type="transmembrane region" description="Helical" evidence="7">
    <location>
        <begin position="319"/>
        <end position="341"/>
    </location>
</feature>
<feature type="transmembrane region" description="Helical" evidence="7">
    <location>
        <begin position="388"/>
        <end position="408"/>
    </location>
</feature>
<accession>A0ABV4UNN6</accession>
<feature type="transmembrane region" description="Helical" evidence="7">
    <location>
        <begin position="124"/>
        <end position="144"/>
    </location>
</feature>